<dbReference type="Proteomes" id="UP000663834">
    <property type="component" value="Unassembled WGS sequence"/>
</dbReference>
<reference evidence="1" key="1">
    <citation type="submission" date="2021-02" db="EMBL/GenBank/DDBJ databases">
        <authorList>
            <person name="Nowell W R."/>
        </authorList>
    </citation>
    <scope>NUCLEOTIDE SEQUENCE</scope>
</reference>
<dbReference type="Proteomes" id="UP000681967">
    <property type="component" value="Unassembled WGS sequence"/>
</dbReference>
<proteinExistence type="predicted"/>
<evidence type="ECO:0000313" key="5">
    <source>
        <dbReference type="Proteomes" id="UP000663855"/>
    </source>
</evidence>
<dbReference type="Proteomes" id="UP000663855">
    <property type="component" value="Unassembled WGS sequence"/>
</dbReference>
<comment type="caution">
    <text evidence="1">The sequence shown here is derived from an EMBL/GenBank/DDBJ whole genome shotgun (WGS) entry which is preliminary data.</text>
</comment>
<dbReference type="AlphaFoldDB" id="A0A815NLW6"/>
<evidence type="ECO:0000313" key="4">
    <source>
        <dbReference type="EMBL" id="CAF4068586.1"/>
    </source>
</evidence>
<protein>
    <submittedName>
        <fullName evidence="1">Uncharacterized protein</fullName>
    </submittedName>
</protein>
<dbReference type="EMBL" id="CAJOBH010006087">
    <property type="protein sequence ID" value="CAF4044799.1"/>
    <property type="molecule type" value="Genomic_DNA"/>
</dbReference>
<dbReference type="EMBL" id="CAJOBJ010006742">
    <property type="protein sequence ID" value="CAF4068586.1"/>
    <property type="molecule type" value="Genomic_DNA"/>
</dbReference>
<accession>A0A815NLW6</accession>
<dbReference type="EMBL" id="CAJNOW010010010">
    <property type="protein sequence ID" value="CAF1575031.1"/>
    <property type="molecule type" value="Genomic_DNA"/>
</dbReference>
<evidence type="ECO:0000313" key="1">
    <source>
        <dbReference type="EMBL" id="CAF1435588.1"/>
    </source>
</evidence>
<dbReference type="OrthoDB" id="10037404at2759"/>
<sequence length="145" mass="17110">MDSISDIDVESLFSTYGEKYTHEIELLTQLIEICLLEGSIHNDQNKKVLLSSLKRRIIINCTIEKYQSVLDDIEIFKEYDGIFDKELVIAWVEARLTLLFKSTIGELEYAQNIYGHDFKREIRNLKAINVREWFEKNEDVNEMND</sequence>
<dbReference type="Proteomes" id="UP000681720">
    <property type="component" value="Unassembled WGS sequence"/>
</dbReference>
<evidence type="ECO:0000313" key="2">
    <source>
        <dbReference type="EMBL" id="CAF1575031.1"/>
    </source>
</evidence>
<organism evidence="1 5">
    <name type="scientific">Rotaria magnacalcarata</name>
    <dbReference type="NCBI Taxonomy" id="392030"/>
    <lineage>
        <taxon>Eukaryota</taxon>
        <taxon>Metazoa</taxon>
        <taxon>Spiralia</taxon>
        <taxon>Gnathifera</taxon>
        <taxon>Rotifera</taxon>
        <taxon>Eurotatoria</taxon>
        <taxon>Bdelloidea</taxon>
        <taxon>Philodinida</taxon>
        <taxon>Philodinidae</taxon>
        <taxon>Rotaria</taxon>
    </lineage>
</organism>
<evidence type="ECO:0000313" key="3">
    <source>
        <dbReference type="EMBL" id="CAF4044799.1"/>
    </source>
</evidence>
<gene>
    <name evidence="3" type="ORF">BYL167_LOCUS16096</name>
    <name evidence="1" type="ORF">CJN711_LOCUS23799</name>
    <name evidence="4" type="ORF">GIL414_LOCUS15380</name>
    <name evidence="2" type="ORF">KQP761_LOCUS19561</name>
</gene>
<name>A0A815NLW6_9BILA</name>
<dbReference type="EMBL" id="CAJNOV010011059">
    <property type="protein sequence ID" value="CAF1435588.1"/>
    <property type="molecule type" value="Genomic_DNA"/>
</dbReference>